<evidence type="ECO:0000256" key="1">
    <source>
        <dbReference type="ARBA" id="ARBA00001946"/>
    </source>
</evidence>
<dbReference type="GO" id="GO:0000105">
    <property type="term" value="P:L-histidine biosynthetic process"/>
    <property type="evidence" value="ECO:0007669"/>
    <property type="project" value="TreeGrafter"/>
</dbReference>
<dbReference type="PANTHER" id="PTHR43200:SF6">
    <property type="entry name" value="3'(2'),5'-BISPHOSPHATE NUCLEOTIDASE"/>
    <property type="match status" value="1"/>
</dbReference>
<dbReference type="Pfam" id="PF00459">
    <property type="entry name" value="Inositol_P"/>
    <property type="match status" value="1"/>
</dbReference>
<dbReference type="OrthoDB" id="10254945at2759"/>
<dbReference type="eggNOG" id="KOG2951">
    <property type="taxonomic scope" value="Eukaryota"/>
</dbReference>
<keyword evidence="8" id="KW-1185">Reference proteome</keyword>
<comment type="cofactor">
    <cofactor evidence="1 6">
        <name>Mg(2+)</name>
        <dbReference type="ChEBI" id="CHEBI:18420"/>
    </cofactor>
</comment>
<dbReference type="GO" id="GO:0004401">
    <property type="term" value="F:histidinol-phosphatase activity"/>
    <property type="evidence" value="ECO:0007669"/>
    <property type="project" value="InterPro"/>
</dbReference>
<dbReference type="KEGG" id="bpg:Bathy03g03320"/>
<dbReference type="Proteomes" id="UP000198341">
    <property type="component" value="Chromosome 3"/>
</dbReference>
<feature type="binding site" evidence="6">
    <location>
        <position position="93"/>
    </location>
    <ligand>
        <name>Mg(2+)</name>
        <dbReference type="ChEBI" id="CHEBI:18420"/>
        <label>2</label>
    </ligand>
</feature>
<proteinExistence type="inferred from homology"/>
<organism evidence="7 8">
    <name type="scientific">Bathycoccus prasinos</name>
    <dbReference type="NCBI Taxonomy" id="41875"/>
    <lineage>
        <taxon>Eukaryota</taxon>
        <taxon>Viridiplantae</taxon>
        <taxon>Chlorophyta</taxon>
        <taxon>Mamiellophyceae</taxon>
        <taxon>Mamiellales</taxon>
        <taxon>Bathycoccaceae</taxon>
        <taxon>Bathycoccus</taxon>
    </lineage>
</organism>
<keyword evidence="4" id="KW-0378">Hydrolase</keyword>
<dbReference type="InterPro" id="IPR011809">
    <property type="entry name" value="His_9_proposed"/>
</dbReference>
<reference evidence="7 8" key="1">
    <citation type="submission" date="2011-10" db="EMBL/GenBank/DDBJ databases">
        <authorList>
            <person name="Genoscope - CEA"/>
        </authorList>
    </citation>
    <scope>NUCLEOTIDE SEQUENCE [LARGE SCALE GENOMIC DNA]</scope>
    <source>
        <strain evidence="7 8">RCC 1105</strain>
    </source>
</reference>
<evidence type="ECO:0000256" key="4">
    <source>
        <dbReference type="ARBA" id="ARBA00022801"/>
    </source>
</evidence>
<dbReference type="AlphaFoldDB" id="K8F2Y4"/>
<dbReference type="Gene3D" id="3.30.540.10">
    <property type="entry name" value="Fructose-1,6-Bisphosphatase, subunit A, domain 1"/>
    <property type="match status" value="1"/>
</dbReference>
<feature type="binding site" evidence="6">
    <location>
        <position position="120"/>
    </location>
    <ligand>
        <name>Mg(2+)</name>
        <dbReference type="ChEBI" id="CHEBI:18420"/>
        <label>1</label>
        <note>catalytic</note>
    </ligand>
</feature>
<feature type="binding site" evidence="6">
    <location>
        <position position="117"/>
    </location>
    <ligand>
        <name>Mg(2+)</name>
        <dbReference type="ChEBI" id="CHEBI:18420"/>
        <label>1</label>
        <note>catalytic</note>
    </ligand>
</feature>
<dbReference type="InterPro" id="IPR000760">
    <property type="entry name" value="Inositol_monophosphatase-like"/>
</dbReference>
<accession>K8F2Y4</accession>
<evidence type="ECO:0000256" key="6">
    <source>
        <dbReference type="PIRSR" id="PIRSR600760-2"/>
    </source>
</evidence>
<dbReference type="GeneID" id="19016869"/>
<protein>
    <submittedName>
        <fullName evidence="7">Histidinol-phosphate phosphatase</fullName>
    </submittedName>
</protein>
<feature type="binding site" evidence="6">
    <location>
        <position position="119"/>
    </location>
    <ligand>
        <name>Mg(2+)</name>
        <dbReference type="ChEBI" id="CHEBI:18420"/>
        <label>1</label>
        <note>catalytic</note>
    </ligand>
</feature>
<dbReference type="FunFam" id="3.30.540.10:FF:000030">
    <property type="entry name" value="Inositol monophosphatase"/>
    <property type="match status" value="1"/>
</dbReference>
<dbReference type="InterPro" id="IPR051090">
    <property type="entry name" value="Inositol_monoP_superfamily"/>
</dbReference>
<dbReference type="CDD" id="cd01641">
    <property type="entry name" value="Bacterial_IMPase_like_1"/>
    <property type="match status" value="1"/>
</dbReference>
<dbReference type="STRING" id="41875.K8F2Y4"/>
<keyword evidence="3 6" id="KW-0479">Metal-binding</keyword>
<gene>
    <name evidence="7" type="ORF">Bathy03g03320</name>
</gene>
<evidence type="ECO:0000313" key="8">
    <source>
        <dbReference type="Proteomes" id="UP000198341"/>
    </source>
</evidence>
<dbReference type="PRINTS" id="PR00377">
    <property type="entry name" value="IMPHPHTASES"/>
</dbReference>
<dbReference type="Gene3D" id="3.40.190.80">
    <property type="match status" value="1"/>
</dbReference>
<dbReference type="RefSeq" id="XP_007514446.1">
    <property type="nucleotide sequence ID" value="XM_007514384.1"/>
</dbReference>
<dbReference type="GO" id="GO:0046872">
    <property type="term" value="F:metal ion binding"/>
    <property type="evidence" value="ECO:0007669"/>
    <property type="project" value="UniProtKB-KW"/>
</dbReference>
<name>K8F2Y4_9CHLO</name>
<dbReference type="NCBIfam" id="TIGR02067">
    <property type="entry name" value="his_9_HisN"/>
    <property type="match status" value="1"/>
</dbReference>
<dbReference type="SUPFAM" id="SSF56655">
    <property type="entry name" value="Carbohydrate phosphatase"/>
    <property type="match status" value="1"/>
</dbReference>
<dbReference type="PANTHER" id="PTHR43200">
    <property type="entry name" value="PHOSPHATASE"/>
    <property type="match status" value="1"/>
</dbReference>
<feature type="binding site" evidence="6">
    <location>
        <position position="243"/>
    </location>
    <ligand>
        <name>Mg(2+)</name>
        <dbReference type="ChEBI" id="CHEBI:18420"/>
        <label>1</label>
        <note>catalytic</note>
    </ligand>
</feature>
<keyword evidence="5 6" id="KW-0460">Magnesium</keyword>
<comment type="similarity">
    <text evidence="2">Belongs to the inositol monophosphatase superfamily.</text>
</comment>
<dbReference type="EMBL" id="FO082276">
    <property type="protein sequence ID" value="CCO15883.1"/>
    <property type="molecule type" value="Genomic_DNA"/>
</dbReference>
<sequence length="305" mass="34351">MRCRTRAKTTDDDDDDDDDESKELMMLQKEFTAFAIELAEAANEETLKYWRKTSLGVETKNDASPVTVADKNAETAMRTLVKRRYPSHAIFGEEHGIELGLEKKSDDKKHEYLWVFDPIDGTKSFITGKPLWGTLIALLRDGEPVLGVLEQPVLKERWIGCKGTQTTFNGDPVSVHGDEQKELKEALMYSTTPLMFYDENEVRYERLKREVKIPMFGCDCYAYGLLASGFCDIVCEADLKPYDYMALVPIVLGAGGKMTDWEGEPLKFVVEEEGGDGESFQGEVLAAASERLWKASVASLKKQTR</sequence>
<evidence type="ECO:0000256" key="2">
    <source>
        <dbReference type="ARBA" id="ARBA00009759"/>
    </source>
</evidence>
<evidence type="ECO:0000256" key="3">
    <source>
        <dbReference type="ARBA" id="ARBA00022723"/>
    </source>
</evidence>
<evidence type="ECO:0000313" key="7">
    <source>
        <dbReference type="EMBL" id="CCO15883.1"/>
    </source>
</evidence>
<evidence type="ECO:0000256" key="5">
    <source>
        <dbReference type="ARBA" id="ARBA00022842"/>
    </source>
</evidence>